<dbReference type="AlphaFoldDB" id="A0A813VET8"/>
<evidence type="ECO:0000313" key="1">
    <source>
        <dbReference type="EMBL" id="CAF0841905.1"/>
    </source>
</evidence>
<dbReference type="Proteomes" id="UP000663829">
    <property type="component" value="Unassembled WGS sequence"/>
</dbReference>
<reference evidence="1" key="1">
    <citation type="submission" date="2021-02" db="EMBL/GenBank/DDBJ databases">
        <authorList>
            <person name="Nowell W R."/>
        </authorList>
    </citation>
    <scope>NUCLEOTIDE SEQUENCE</scope>
</reference>
<comment type="caution">
    <text evidence="1">The sequence shown here is derived from an EMBL/GenBank/DDBJ whole genome shotgun (WGS) entry which is preliminary data.</text>
</comment>
<dbReference type="Proteomes" id="UP000681722">
    <property type="component" value="Unassembled WGS sequence"/>
</dbReference>
<proteinExistence type="predicted"/>
<protein>
    <submittedName>
        <fullName evidence="1">Uncharacterized protein</fullName>
    </submittedName>
</protein>
<organism evidence="1 3">
    <name type="scientific">Didymodactylos carnosus</name>
    <dbReference type="NCBI Taxonomy" id="1234261"/>
    <lineage>
        <taxon>Eukaryota</taxon>
        <taxon>Metazoa</taxon>
        <taxon>Spiralia</taxon>
        <taxon>Gnathifera</taxon>
        <taxon>Rotifera</taxon>
        <taxon>Eurotatoria</taxon>
        <taxon>Bdelloidea</taxon>
        <taxon>Philodinida</taxon>
        <taxon>Philodinidae</taxon>
        <taxon>Didymodactylos</taxon>
    </lineage>
</organism>
<evidence type="ECO:0000313" key="3">
    <source>
        <dbReference type="Proteomes" id="UP000663829"/>
    </source>
</evidence>
<dbReference type="EMBL" id="CAJNOQ010000820">
    <property type="protein sequence ID" value="CAF0841905.1"/>
    <property type="molecule type" value="Genomic_DNA"/>
</dbReference>
<feature type="non-terminal residue" evidence="1">
    <location>
        <position position="1"/>
    </location>
</feature>
<sequence>NLRQLEAAVEVTRHEHRYRRLFFLNHKELGESENLIILQNHSFLIVIQPHSGDEPIAVTIHDKRARIKVVIVSLLHDFMAEYNNYIQLSDIEPSLWPKTNQSDQMLLMTEPKSLSWETCVLSTKTAFQYAELTMFVLSTESKLKLAQSLYRFRFLFRVNIPDIKFSDTVPLETLCFGIGTNTSQIVKMTARVLINDIQELTGLSFLIRFLTQVDFMVKHPLLLMFYADNLLLGICDSSVTEQKVVNNLLPTICLRFNSITQERNKLSKNGSTFVRVDVHDGSGKLDKRTLDSSNLIHDLCKLVYEASTENAKNIRVLSDFMDKNDKGDYKSFNDFCHYFHENIDSLFQQTYELEYTPLFSSFMGKFGQGINEELPNRTFDSRVLSDDIREVIRDANVKKVENIQILFDFTEHTFE</sequence>
<gene>
    <name evidence="1" type="ORF">GPM918_LOCUS5608</name>
    <name evidence="2" type="ORF">SRO942_LOCUS5608</name>
</gene>
<name>A0A813VET8_9BILA</name>
<evidence type="ECO:0000313" key="2">
    <source>
        <dbReference type="EMBL" id="CAF3629233.1"/>
    </source>
</evidence>
<accession>A0A813VET8</accession>
<dbReference type="EMBL" id="CAJOBC010000820">
    <property type="protein sequence ID" value="CAF3629233.1"/>
    <property type="molecule type" value="Genomic_DNA"/>
</dbReference>
<keyword evidence="3" id="KW-1185">Reference proteome</keyword>